<evidence type="ECO:0000313" key="2">
    <source>
        <dbReference type="Proteomes" id="UP000078387"/>
    </source>
</evidence>
<name>A0A5K1VL14_ENTHI</name>
<evidence type="ECO:0000313" key="1">
    <source>
        <dbReference type="EMBL" id="GAT96264.1"/>
    </source>
</evidence>
<dbReference type="VEuPathDB" id="AmoebaDB:EHI5A_095460"/>
<comment type="caution">
    <text evidence="1">The sequence shown here is derived from an EMBL/GenBank/DDBJ whole genome shotgun (WGS) entry which is preliminary data.</text>
</comment>
<protein>
    <submittedName>
        <fullName evidence="1">Uncharacterized protein</fullName>
    </submittedName>
</protein>
<dbReference type="Proteomes" id="UP000078387">
    <property type="component" value="Unassembled WGS sequence"/>
</dbReference>
<accession>A0A5K1VL14</accession>
<dbReference type="VEuPathDB" id="AmoebaDB:EHI7A_063320"/>
<proteinExistence type="predicted"/>
<dbReference type="EMBL" id="BDEQ01000001">
    <property type="protein sequence ID" value="GAT96264.1"/>
    <property type="molecule type" value="Genomic_DNA"/>
</dbReference>
<dbReference type="AlphaFoldDB" id="A0A5K1VL14"/>
<reference evidence="1 2" key="1">
    <citation type="submission" date="2016-05" db="EMBL/GenBank/DDBJ databases">
        <title>First whole genome sequencing of Entamoeba histolytica HM1:IMSS-clone-6.</title>
        <authorList>
            <person name="Mukherjee Avik.K."/>
            <person name="Izumyama S."/>
            <person name="Nakada-Tsukui K."/>
            <person name="Nozaki T."/>
        </authorList>
    </citation>
    <scope>NUCLEOTIDE SEQUENCE [LARGE SCALE GENOMIC DNA]</scope>
    <source>
        <strain evidence="1 2">HM1:IMSS clone 6</strain>
    </source>
</reference>
<dbReference type="VEuPathDB" id="AmoebaDB:EHI8A_066470"/>
<dbReference type="OMA" id="EEIKYEW"/>
<dbReference type="VEuPathDB" id="AmoebaDB:EHI_042110"/>
<gene>
    <name evidence="1" type="ORF">CL6EHI_042110</name>
</gene>
<sequence>MTKEFNTPLIFPTHPIRTSIENYNYNLYSKEQRPSDKKYEEYCNANLRVKTIPKKKIQTLKDEIKPSKFNTRPSLPSFNSSSSLTSTLRLRTDTTKTRSTTTSFSDNAIQTCTLLGHVRTNDVKKQEETKYEWEESKKSFKTYEACQQAILIGLLIINDYEIEVNKQIKRKKKFPMLDILSIKKSENNGLVSCGLNEFIAMSMKETETTKETETKRSDYKQRKRNVLTMEFMMNLIAKEKLVMDLVKPRLSGTLLKNEISFIVSFTLNMFIKPVHLNQQDILKIGKHINNLITRIVLTSPSQKPIILTPYHYIISSIFIQFFRDSLEQFDKAIHFKESDNMSLTNTYPFQNLQPEFLSHFQNLDFSFIRIDTLQFILKTF</sequence>
<organism evidence="1 2">
    <name type="scientific">Entamoeba histolytica</name>
    <dbReference type="NCBI Taxonomy" id="5759"/>
    <lineage>
        <taxon>Eukaryota</taxon>
        <taxon>Amoebozoa</taxon>
        <taxon>Evosea</taxon>
        <taxon>Archamoebae</taxon>
        <taxon>Mastigamoebida</taxon>
        <taxon>Entamoebidae</taxon>
        <taxon>Entamoeba</taxon>
    </lineage>
</organism>
<dbReference type="VEuPathDB" id="AmoebaDB:KM1_122720"/>